<sequence length="541" mass="59329">MQLHFRNPHITHQPGRITGLLVFFSVSIFLLTACAAQTTTGQATIKINLKVDGSSTQLQVPPGSSVQYALDFSKVVLGELDRVDPPSYTILANGNTIQVTRVREEFEIQEATIPFERQTVRNESLPEGQTRLIQAGGNGSQQTTYRILYEDDKEVSRSVFKIDTLVEAQPEILMVGVQTPFSPTPIPGRLVYLTGGNAWVMEETTGNRRPLVTTGDLDGRIFSLSQDSSWLLFTRKAAQDSSDINSLWAINLDQDGARPLNLKVKNVIHFADWVPGDGLTIVYSTVEPRSAAPGWQANNDLNELTFGSGGTIVRQEKILDASSGGIYGWWGTTYAWSPDGEALAYARPDGIGLVDLEKKALSPLTDLIPYQTGSDWAWVPGLGWAGDHSVLYTTLHAPMSGLTNNEASPLFNVAGILTGQSDETLTLVNQSGMFAYPEPSPQSETGDFKVAYLQSIFKDQSQTSNYRVMVMDQDGSNQRDLFPAQGSPGIQPQKVTWSPEPMDDALWLAVVYQNNLYLVNSSNGQSQQITGDGLITMIDWQ</sequence>
<keyword evidence="4" id="KW-1185">Reference proteome</keyword>
<protein>
    <submittedName>
        <fullName evidence="3">Uncharacterized protein conserved in bacteria</fullName>
    </submittedName>
</protein>
<reference evidence="3" key="1">
    <citation type="submission" date="2015-07" db="EMBL/GenBank/DDBJ databases">
        <title>Draft Genome Sequences of Anaerolinea thermolimosa IMO-1, Bellilinea caldifistulae GOMI-1, Leptolinea tardivitalis YMTK-2, Levilinea saccharolytica KIBI-1,Longilinea arvoryzae KOME-1, Previously Described as Members of the Anaerolineaceae (Chloroflexi).</title>
        <authorList>
            <person name="Sekiguchi Y."/>
            <person name="Ohashi A."/>
            <person name="Matsuura N."/>
            <person name="Tourlousse M.D."/>
        </authorList>
    </citation>
    <scope>NUCLEOTIDE SEQUENCE [LARGE SCALE GENOMIC DNA]</scope>
    <source>
        <strain evidence="3">KOME-1</strain>
    </source>
</reference>
<keyword evidence="1" id="KW-0732">Signal</keyword>
<dbReference type="Proteomes" id="UP000055060">
    <property type="component" value="Unassembled WGS sequence"/>
</dbReference>
<dbReference type="InterPro" id="IPR011042">
    <property type="entry name" value="6-blade_b-propeller_TolB-like"/>
</dbReference>
<evidence type="ECO:0000256" key="1">
    <source>
        <dbReference type="ARBA" id="ARBA00022729"/>
    </source>
</evidence>
<dbReference type="PROSITE" id="PS51109">
    <property type="entry name" value="G5"/>
    <property type="match status" value="1"/>
</dbReference>
<dbReference type="PROSITE" id="PS51257">
    <property type="entry name" value="PROKAR_LIPOPROTEIN"/>
    <property type="match status" value="1"/>
</dbReference>
<name>A0A0S7BAH6_9CHLR</name>
<dbReference type="Gene3D" id="2.140.10.30">
    <property type="entry name" value="Dipeptidylpeptidase IV, N-terminal domain"/>
    <property type="match status" value="1"/>
</dbReference>
<evidence type="ECO:0000313" key="3">
    <source>
        <dbReference type="EMBL" id="GAP14639.1"/>
    </source>
</evidence>
<dbReference type="STRING" id="360412.LARV_02412"/>
<dbReference type="SUPFAM" id="SSF69304">
    <property type="entry name" value="Tricorn protease N-terminal domain"/>
    <property type="match status" value="1"/>
</dbReference>
<dbReference type="Pfam" id="PF07501">
    <property type="entry name" value="G5"/>
    <property type="match status" value="1"/>
</dbReference>
<proteinExistence type="predicted"/>
<accession>A0A0S7BAH6</accession>
<gene>
    <name evidence="3" type="ORF">LARV_02412</name>
</gene>
<dbReference type="Gene3D" id="2.20.230.10">
    <property type="entry name" value="Resuscitation-promoting factor rpfb"/>
    <property type="match status" value="1"/>
</dbReference>
<feature type="domain" description="G5" evidence="2">
    <location>
        <begin position="99"/>
        <end position="179"/>
    </location>
</feature>
<dbReference type="Gene3D" id="2.120.10.30">
    <property type="entry name" value="TolB, C-terminal domain"/>
    <property type="match status" value="1"/>
</dbReference>
<dbReference type="AlphaFoldDB" id="A0A0S7BAH6"/>
<dbReference type="EMBL" id="DF967972">
    <property type="protein sequence ID" value="GAP14639.1"/>
    <property type="molecule type" value="Genomic_DNA"/>
</dbReference>
<dbReference type="SMART" id="SM01208">
    <property type="entry name" value="G5"/>
    <property type="match status" value="1"/>
</dbReference>
<organism evidence="3">
    <name type="scientific">Longilinea arvoryzae</name>
    <dbReference type="NCBI Taxonomy" id="360412"/>
    <lineage>
        <taxon>Bacteria</taxon>
        <taxon>Bacillati</taxon>
        <taxon>Chloroflexota</taxon>
        <taxon>Anaerolineae</taxon>
        <taxon>Anaerolineales</taxon>
        <taxon>Anaerolineaceae</taxon>
        <taxon>Longilinea</taxon>
    </lineage>
</organism>
<dbReference type="RefSeq" id="WP_075073879.1">
    <property type="nucleotide sequence ID" value="NZ_DF967972.1"/>
</dbReference>
<evidence type="ECO:0000313" key="4">
    <source>
        <dbReference type="Proteomes" id="UP000055060"/>
    </source>
</evidence>
<dbReference type="InterPro" id="IPR011098">
    <property type="entry name" value="G5_dom"/>
</dbReference>
<evidence type="ECO:0000259" key="2">
    <source>
        <dbReference type="PROSITE" id="PS51109"/>
    </source>
</evidence>